<feature type="transmembrane region" description="Helical" evidence="1">
    <location>
        <begin position="104"/>
        <end position="126"/>
    </location>
</feature>
<dbReference type="OrthoDB" id="31497at2157"/>
<feature type="transmembrane region" description="Helical" evidence="1">
    <location>
        <begin position="41"/>
        <end position="63"/>
    </location>
</feature>
<keyword evidence="1" id="KW-0812">Transmembrane</keyword>
<dbReference type="GO" id="GO:0016020">
    <property type="term" value="C:membrane"/>
    <property type="evidence" value="ECO:0007669"/>
    <property type="project" value="InterPro"/>
</dbReference>
<feature type="transmembrane region" description="Helical" evidence="1">
    <location>
        <begin position="132"/>
        <end position="153"/>
    </location>
</feature>
<proteinExistence type="predicted"/>
<sequence length="199" mass="20739">MSELTEMLKPYGPYVLAGVTVLYVLYLYLNRKKFRSASVLAISAVLAAVVGVTTAFITIATPATGGYLNFGDTMVMFSAMVFGPVVGVFAGGVGSALGDIIAGYPGWAPITLVVKGLEGLVIGYIARKSDNVGNLVIAGVAGGIIMVLGYFAFETYMYGVPAAATEIPVNTLQAVTGVLVGTALARAIKKRYPEIEDLL</sequence>
<dbReference type="Proteomes" id="UP000250125">
    <property type="component" value="Chromosome"/>
</dbReference>
<dbReference type="Gene3D" id="1.10.1760.20">
    <property type="match status" value="1"/>
</dbReference>
<evidence type="ECO:0000313" key="3">
    <source>
        <dbReference type="Proteomes" id="UP000250125"/>
    </source>
</evidence>
<dbReference type="GeneID" id="33317040"/>
<feature type="transmembrane region" description="Helical" evidence="1">
    <location>
        <begin position="12"/>
        <end position="29"/>
    </location>
</feature>
<protein>
    <recommendedName>
        <fullName evidence="4">ECF transporter S component</fullName>
    </recommendedName>
</protein>
<gene>
    <name evidence="2" type="ORF">A3L11_02340</name>
</gene>
<name>A0A2Z2MQS1_9EURY</name>
<dbReference type="InterPro" id="IPR009825">
    <property type="entry name" value="ECF_substrate-spec-like"/>
</dbReference>
<dbReference type="PANTHER" id="PTHR37815">
    <property type="entry name" value="UPF0397 PROTEIN BC_2624-RELATED"/>
    <property type="match status" value="1"/>
</dbReference>
<evidence type="ECO:0000256" key="1">
    <source>
        <dbReference type="SAM" id="Phobius"/>
    </source>
</evidence>
<feature type="transmembrane region" description="Helical" evidence="1">
    <location>
        <begin position="75"/>
        <end position="97"/>
    </location>
</feature>
<evidence type="ECO:0008006" key="4">
    <source>
        <dbReference type="Google" id="ProtNLM"/>
    </source>
</evidence>
<reference evidence="2 3" key="1">
    <citation type="submission" date="2016-04" db="EMBL/GenBank/DDBJ databases">
        <title>Complete genome sequence of Thermococcus siculi type strain RG-20.</title>
        <authorList>
            <person name="Oger P.M."/>
        </authorList>
    </citation>
    <scope>NUCLEOTIDE SEQUENCE [LARGE SCALE GENOMIC DNA]</scope>
    <source>
        <strain evidence="2 3">RG-20</strain>
    </source>
</reference>
<keyword evidence="1" id="KW-1133">Transmembrane helix</keyword>
<accession>A0A2Z2MQS1</accession>
<dbReference type="RefSeq" id="WP_088855364.1">
    <property type="nucleotide sequence ID" value="NZ_CP015103.1"/>
</dbReference>
<dbReference type="Pfam" id="PF07155">
    <property type="entry name" value="ECF-ribofla_trS"/>
    <property type="match status" value="1"/>
</dbReference>
<dbReference type="EMBL" id="CP015103">
    <property type="protein sequence ID" value="ASJ08126.1"/>
    <property type="molecule type" value="Genomic_DNA"/>
</dbReference>
<keyword evidence="3" id="KW-1185">Reference proteome</keyword>
<organism evidence="2 3">
    <name type="scientific">Thermococcus siculi</name>
    <dbReference type="NCBI Taxonomy" id="72803"/>
    <lineage>
        <taxon>Archaea</taxon>
        <taxon>Methanobacteriati</taxon>
        <taxon>Methanobacteriota</taxon>
        <taxon>Thermococci</taxon>
        <taxon>Thermococcales</taxon>
        <taxon>Thermococcaceae</taxon>
        <taxon>Thermococcus</taxon>
    </lineage>
</organism>
<keyword evidence="1" id="KW-0472">Membrane</keyword>
<dbReference type="KEGG" id="tsl:A3L11_02340"/>
<dbReference type="AlphaFoldDB" id="A0A2Z2MQS1"/>
<evidence type="ECO:0000313" key="2">
    <source>
        <dbReference type="EMBL" id="ASJ08126.1"/>
    </source>
</evidence>
<dbReference type="PANTHER" id="PTHR37815:SF3">
    <property type="entry name" value="UPF0397 PROTEIN SPR0429"/>
    <property type="match status" value="1"/>
</dbReference>